<feature type="signal peptide" evidence="1">
    <location>
        <begin position="1"/>
        <end position="23"/>
    </location>
</feature>
<organism evidence="2 3">
    <name type="scientific">Mesorhabditis spiculigera</name>
    <dbReference type="NCBI Taxonomy" id="96644"/>
    <lineage>
        <taxon>Eukaryota</taxon>
        <taxon>Metazoa</taxon>
        <taxon>Ecdysozoa</taxon>
        <taxon>Nematoda</taxon>
        <taxon>Chromadorea</taxon>
        <taxon>Rhabditida</taxon>
        <taxon>Rhabditina</taxon>
        <taxon>Rhabditomorpha</taxon>
        <taxon>Rhabditoidea</taxon>
        <taxon>Rhabditidae</taxon>
        <taxon>Mesorhabditinae</taxon>
        <taxon>Mesorhabditis</taxon>
    </lineage>
</organism>
<dbReference type="EMBL" id="CATQJA010000222">
    <property type="protein sequence ID" value="CAJ0558124.1"/>
    <property type="molecule type" value="Genomic_DNA"/>
</dbReference>
<dbReference type="Proteomes" id="UP001177023">
    <property type="component" value="Unassembled WGS sequence"/>
</dbReference>
<reference evidence="2" key="1">
    <citation type="submission" date="2023-06" db="EMBL/GenBank/DDBJ databases">
        <authorList>
            <person name="Delattre M."/>
        </authorList>
    </citation>
    <scope>NUCLEOTIDE SEQUENCE</scope>
    <source>
        <strain evidence="2">AF72</strain>
    </source>
</reference>
<evidence type="ECO:0000313" key="2">
    <source>
        <dbReference type="EMBL" id="CAJ0558124.1"/>
    </source>
</evidence>
<comment type="caution">
    <text evidence="2">The sequence shown here is derived from an EMBL/GenBank/DDBJ whole genome shotgun (WGS) entry which is preliminary data.</text>
</comment>
<name>A0AA36C5G4_9BILA</name>
<dbReference type="AlphaFoldDB" id="A0AA36C5G4"/>
<gene>
    <name evidence="2" type="ORF">MSPICULIGERA_LOCUS861</name>
</gene>
<keyword evidence="3" id="KW-1185">Reference proteome</keyword>
<feature type="non-terminal residue" evidence="2">
    <location>
        <position position="104"/>
    </location>
</feature>
<accession>A0AA36C5G4</accession>
<evidence type="ECO:0000313" key="3">
    <source>
        <dbReference type="Proteomes" id="UP001177023"/>
    </source>
</evidence>
<keyword evidence="1" id="KW-0732">Signal</keyword>
<evidence type="ECO:0000256" key="1">
    <source>
        <dbReference type="SAM" id="SignalP"/>
    </source>
</evidence>
<sequence length="104" mass="11336">MAFNCYFMGFLILSVVLCEIAFAVDESSLTRSGNHVPRGKTCRIGETPCEPGYFCCASKKSMQLSARETPALAVSTTTNAQKAIFAAPLPVMDFVERLAKCFVE</sequence>
<protein>
    <submittedName>
        <fullName evidence="2">Uncharacterized protein</fullName>
    </submittedName>
</protein>
<feature type="chain" id="PRO_5041248037" evidence="1">
    <location>
        <begin position="24"/>
        <end position="104"/>
    </location>
</feature>
<proteinExistence type="predicted"/>